<accession>A0A644WBN4</accession>
<dbReference type="Pfam" id="PF03480">
    <property type="entry name" value="DctP"/>
    <property type="match status" value="1"/>
</dbReference>
<proteinExistence type="predicted"/>
<dbReference type="NCBIfam" id="NF037995">
    <property type="entry name" value="TRAP_S1"/>
    <property type="match status" value="1"/>
</dbReference>
<comment type="caution">
    <text evidence="2">The sequence shown here is derived from an EMBL/GenBank/DDBJ whole genome shotgun (WGS) entry which is preliminary data.</text>
</comment>
<dbReference type="AlphaFoldDB" id="A0A644WBN4"/>
<dbReference type="PANTHER" id="PTHR33376:SF3">
    <property type="entry name" value="C4-DICARBOXYLATE-BINDING PROTEIN"/>
    <property type="match status" value="1"/>
</dbReference>
<evidence type="ECO:0000313" key="2">
    <source>
        <dbReference type="EMBL" id="MPM01235.1"/>
    </source>
</evidence>
<dbReference type="CDD" id="cd13669">
    <property type="entry name" value="PBP2_TRAP_TM0322_like"/>
    <property type="match status" value="1"/>
</dbReference>
<gene>
    <name evidence="2" type="ORF">SDC9_47473</name>
</gene>
<keyword evidence="1" id="KW-0732">Signal</keyword>
<dbReference type="EMBL" id="VSSQ01000782">
    <property type="protein sequence ID" value="MPM01235.1"/>
    <property type="molecule type" value="Genomic_DNA"/>
</dbReference>
<dbReference type="InterPro" id="IPR018389">
    <property type="entry name" value="DctP_fam"/>
</dbReference>
<evidence type="ECO:0000256" key="1">
    <source>
        <dbReference type="ARBA" id="ARBA00022729"/>
    </source>
</evidence>
<organism evidence="2">
    <name type="scientific">bioreactor metagenome</name>
    <dbReference type="NCBI Taxonomy" id="1076179"/>
    <lineage>
        <taxon>unclassified sequences</taxon>
        <taxon>metagenomes</taxon>
        <taxon>ecological metagenomes</taxon>
    </lineage>
</organism>
<dbReference type="PANTHER" id="PTHR33376">
    <property type="match status" value="1"/>
</dbReference>
<reference evidence="2" key="1">
    <citation type="submission" date="2019-08" db="EMBL/GenBank/DDBJ databases">
        <authorList>
            <person name="Kucharzyk K."/>
            <person name="Murdoch R.W."/>
            <person name="Higgins S."/>
            <person name="Loffler F."/>
        </authorList>
    </citation>
    <scope>NUCLEOTIDE SEQUENCE</scope>
</reference>
<dbReference type="Gene3D" id="3.40.190.170">
    <property type="entry name" value="Bacterial extracellular solute-binding protein, family 7"/>
    <property type="match status" value="1"/>
</dbReference>
<name>A0A644WBN4_9ZZZZ</name>
<dbReference type="GO" id="GO:0055085">
    <property type="term" value="P:transmembrane transport"/>
    <property type="evidence" value="ECO:0007669"/>
    <property type="project" value="InterPro"/>
</dbReference>
<dbReference type="InterPro" id="IPR038404">
    <property type="entry name" value="TRAP_DctP_sf"/>
</dbReference>
<sequence>MKKSILIMALAALLLMPLFAQGTVEAKADQEYVLRFGHVLTPEDTFNKQYLQWSKAVAERTNGKLKIEVYPSAQLGVEEDVLEQIRLGSNVGWQTDPARLGNYVKEWGILYMPFFLSGIEDVEKLLESKVVQGWVDQLEKQHQIKVVSYAWVQGFRNVFTNKPGKSPAELRNSLIRTANAPAWLATVNSLGSKAVALAYGELYNGIQTKVVDGCELPYAAAKQLKVYEVAKYIVETQHIFQLNVMVVSAAWFNKLPADYQQILIEECNKAGLVASNILLKNAEADRQFMIDQGMTYIPHSALDVAAFKASGEAAYKALGLDAAKAAVYAELGK</sequence>
<protein>
    <submittedName>
        <fullName evidence="2">Solute-binding protein</fullName>
    </submittedName>
</protein>